<evidence type="ECO:0000313" key="1">
    <source>
        <dbReference type="EMBL" id="GBL74108.1"/>
    </source>
</evidence>
<protein>
    <submittedName>
        <fullName evidence="1">Uncharacterized protein</fullName>
    </submittedName>
</protein>
<name>A0A4Y2A2V4_ARAVE</name>
<evidence type="ECO:0000313" key="2">
    <source>
        <dbReference type="Proteomes" id="UP000499080"/>
    </source>
</evidence>
<organism evidence="1 2">
    <name type="scientific">Araneus ventricosus</name>
    <name type="common">Orbweaver spider</name>
    <name type="synonym">Epeira ventricosa</name>
    <dbReference type="NCBI Taxonomy" id="182803"/>
    <lineage>
        <taxon>Eukaryota</taxon>
        <taxon>Metazoa</taxon>
        <taxon>Ecdysozoa</taxon>
        <taxon>Arthropoda</taxon>
        <taxon>Chelicerata</taxon>
        <taxon>Arachnida</taxon>
        <taxon>Araneae</taxon>
        <taxon>Araneomorphae</taxon>
        <taxon>Entelegynae</taxon>
        <taxon>Araneoidea</taxon>
        <taxon>Araneidae</taxon>
        <taxon>Araneus</taxon>
    </lineage>
</organism>
<proteinExistence type="predicted"/>
<accession>A0A4Y2A2V4</accession>
<sequence>MVNTYWRPLCALPLREGLRKSSSVQERIARSGSSILAIGSKPQVFESERTRSKAPVGLTHESANATQSPSLLHLLDHSGLGLCLGFWVDGFLVRNPIPLKMCLVFGPVAR</sequence>
<reference evidence="1 2" key="1">
    <citation type="journal article" date="2019" name="Sci. Rep.">
        <title>Orb-weaving spider Araneus ventricosus genome elucidates the spidroin gene catalogue.</title>
        <authorList>
            <person name="Kono N."/>
            <person name="Nakamura H."/>
            <person name="Ohtoshi R."/>
            <person name="Moran D.A.P."/>
            <person name="Shinohara A."/>
            <person name="Yoshida Y."/>
            <person name="Fujiwara M."/>
            <person name="Mori M."/>
            <person name="Tomita M."/>
            <person name="Arakawa K."/>
        </authorList>
    </citation>
    <scope>NUCLEOTIDE SEQUENCE [LARGE SCALE GENOMIC DNA]</scope>
</reference>
<comment type="caution">
    <text evidence="1">The sequence shown here is derived from an EMBL/GenBank/DDBJ whole genome shotgun (WGS) entry which is preliminary data.</text>
</comment>
<dbReference type="Proteomes" id="UP000499080">
    <property type="component" value="Unassembled WGS sequence"/>
</dbReference>
<dbReference type="AlphaFoldDB" id="A0A4Y2A2V4"/>
<gene>
    <name evidence="1" type="ORF">AVEN_219695_1</name>
</gene>
<dbReference type="EMBL" id="BGPR01079343">
    <property type="protein sequence ID" value="GBL74108.1"/>
    <property type="molecule type" value="Genomic_DNA"/>
</dbReference>
<keyword evidence="2" id="KW-1185">Reference proteome</keyword>